<dbReference type="AlphaFoldDB" id="A0A9W7A9F1"/>
<dbReference type="GO" id="GO:0004029">
    <property type="term" value="F:aldehyde dehydrogenase (NAD+) activity"/>
    <property type="evidence" value="ECO:0007669"/>
    <property type="project" value="TreeGrafter"/>
</dbReference>
<dbReference type="InterPro" id="IPR016163">
    <property type="entry name" value="Ald_DH_C"/>
</dbReference>
<keyword evidence="2" id="KW-0560">Oxidoreductase</keyword>
<evidence type="ECO:0000256" key="1">
    <source>
        <dbReference type="ARBA" id="ARBA00009986"/>
    </source>
</evidence>
<dbReference type="Proteomes" id="UP001165082">
    <property type="component" value="Unassembled WGS sequence"/>
</dbReference>
<evidence type="ECO:0000313" key="5">
    <source>
        <dbReference type="Proteomes" id="UP001165082"/>
    </source>
</evidence>
<sequence>SSGFFGRVINERAAERLQEILDATPKKAIRFGGDLDIKSKYISPTLLDFGTDLKTFSSSAAMSQEIFGPILPCYQYSSLSDAVGFVRSNPKPLSCYLFTTDGGERERILGDTTSGSANVNDVMMHMCNPNLPFGGVGASGQGRYHGKYR</sequence>
<comment type="caution">
    <text evidence="4">The sequence shown here is derived from an EMBL/GenBank/DDBJ whole genome shotgun (WGS) entry which is preliminary data.</text>
</comment>
<protein>
    <recommendedName>
        <fullName evidence="3">Aldehyde dehydrogenase domain-containing protein</fullName>
    </recommendedName>
</protein>
<dbReference type="InterPro" id="IPR012394">
    <property type="entry name" value="Aldehyde_DH_NAD(P)"/>
</dbReference>
<dbReference type="PANTHER" id="PTHR43570:SF16">
    <property type="entry name" value="ALDEHYDE DEHYDROGENASE TYPE III, ISOFORM Q"/>
    <property type="match status" value="1"/>
</dbReference>
<dbReference type="OrthoDB" id="440325at2759"/>
<name>A0A9W7A9F1_9STRA</name>
<accession>A0A9W7A9F1</accession>
<dbReference type="GO" id="GO:0006081">
    <property type="term" value="P:aldehyde metabolic process"/>
    <property type="evidence" value="ECO:0007669"/>
    <property type="project" value="InterPro"/>
</dbReference>
<evidence type="ECO:0000313" key="4">
    <source>
        <dbReference type="EMBL" id="GMH66026.1"/>
    </source>
</evidence>
<dbReference type="Pfam" id="PF00171">
    <property type="entry name" value="Aldedh"/>
    <property type="match status" value="1"/>
</dbReference>
<gene>
    <name evidence="4" type="ORF">TrRE_jg1843</name>
</gene>
<evidence type="ECO:0000259" key="3">
    <source>
        <dbReference type="Pfam" id="PF00171"/>
    </source>
</evidence>
<feature type="non-terminal residue" evidence="4">
    <location>
        <position position="1"/>
    </location>
</feature>
<reference evidence="4" key="1">
    <citation type="submission" date="2022-07" db="EMBL/GenBank/DDBJ databases">
        <title>Genome analysis of Parmales, a sister group of diatoms, reveals the evolutionary specialization of diatoms from phago-mixotrophs to photoautotrophs.</title>
        <authorList>
            <person name="Ban H."/>
            <person name="Sato S."/>
            <person name="Yoshikawa S."/>
            <person name="Kazumasa Y."/>
            <person name="Nakamura Y."/>
            <person name="Ichinomiya M."/>
            <person name="Saitoh K."/>
            <person name="Sato N."/>
            <person name="Blanc-Mathieu R."/>
            <person name="Endo H."/>
            <person name="Kuwata A."/>
            <person name="Ogata H."/>
        </authorList>
    </citation>
    <scope>NUCLEOTIDE SEQUENCE</scope>
</reference>
<dbReference type="InterPro" id="IPR016161">
    <property type="entry name" value="Ald_DH/histidinol_DH"/>
</dbReference>
<organism evidence="4 5">
    <name type="scientific">Triparma retinervis</name>
    <dbReference type="NCBI Taxonomy" id="2557542"/>
    <lineage>
        <taxon>Eukaryota</taxon>
        <taxon>Sar</taxon>
        <taxon>Stramenopiles</taxon>
        <taxon>Ochrophyta</taxon>
        <taxon>Bolidophyceae</taxon>
        <taxon>Parmales</taxon>
        <taxon>Triparmaceae</taxon>
        <taxon>Triparma</taxon>
    </lineage>
</organism>
<dbReference type="SUPFAM" id="SSF53720">
    <property type="entry name" value="ALDH-like"/>
    <property type="match status" value="1"/>
</dbReference>
<comment type="similarity">
    <text evidence="1">Belongs to the aldehyde dehydrogenase family.</text>
</comment>
<dbReference type="InterPro" id="IPR015590">
    <property type="entry name" value="Aldehyde_DH_dom"/>
</dbReference>
<dbReference type="GO" id="GO:0005737">
    <property type="term" value="C:cytoplasm"/>
    <property type="evidence" value="ECO:0007669"/>
    <property type="project" value="TreeGrafter"/>
</dbReference>
<dbReference type="EMBL" id="BRXZ01001233">
    <property type="protein sequence ID" value="GMH66026.1"/>
    <property type="molecule type" value="Genomic_DNA"/>
</dbReference>
<dbReference type="PANTHER" id="PTHR43570">
    <property type="entry name" value="ALDEHYDE DEHYDROGENASE"/>
    <property type="match status" value="1"/>
</dbReference>
<proteinExistence type="inferred from homology"/>
<feature type="domain" description="Aldehyde dehydrogenase" evidence="3">
    <location>
        <begin position="5"/>
        <end position="148"/>
    </location>
</feature>
<evidence type="ECO:0000256" key="2">
    <source>
        <dbReference type="ARBA" id="ARBA00023002"/>
    </source>
</evidence>
<keyword evidence="5" id="KW-1185">Reference proteome</keyword>
<dbReference type="Gene3D" id="3.40.309.10">
    <property type="entry name" value="Aldehyde Dehydrogenase, Chain A, domain 2"/>
    <property type="match status" value="1"/>
</dbReference>